<dbReference type="EMBL" id="WLYK01000001">
    <property type="protein sequence ID" value="MTD13754.1"/>
    <property type="molecule type" value="Genomic_DNA"/>
</dbReference>
<evidence type="ECO:0000256" key="4">
    <source>
        <dbReference type="ARBA" id="ARBA00022989"/>
    </source>
</evidence>
<keyword evidence="2" id="KW-1003">Cell membrane</keyword>
<feature type="region of interest" description="Disordered" evidence="6">
    <location>
        <begin position="462"/>
        <end position="503"/>
    </location>
</feature>
<feature type="transmembrane region" description="Helical" evidence="7">
    <location>
        <begin position="271"/>
        <end position="296"/>
    </location>
</feature>
<evidence type="ECO:0000256" key="5">
    <source>
        <dbReference type="ARBA" id="ARBA00023136"/>
    </source>
</evidence>
<sequence>MVLDVEAPPRRPVRRQSGFARIAGISASLVGTQALTSVLGLVFWTLAARSFTVHDVGVAGAAVSMMLLLSSLGTLGLGTLLIARLPATAPERKRLLVRTSLLAAGGAGGLLGLVVPLFAVYVIGADNLRPLASSPQGLLGFALGTAAMSVVLVLDQAVLTIGVGALQLERNVAASIIKILALLLFGAMGLSSGMVIFLAWTVGTLVSLPLVAWRTRRKGPRPEGEKTFDRAVLKGLGRAAASHHALNTTLQAALQILPILVTVLLSAQENAFFNSAILVSGFVFALPYAVAISLFASAGGNESEVLARMRVTIPFSLGISAAAYLALFPIAGFVLSIFGSSYASEGVDILRLVTMAGLPFVIKDHYIALRRVQDRTTEAVLMMTGFLVLELAAATVGAIYGGALGLCVGWVAVLYVEAVVFGVGLARSARKAGPPAERIEVPEQDRPEPRPMQMASALVLSGESGPSLVPSGALVDQSVEHSPEPAPAPARVPRRPDSPLPRSEERRLARIAARRNLFGPLLAVMGLGVLVLSLAANGSRESGPNGFYQALWIVGLVLIVLPAAIRVLAATTSAAERIRLAIAVPVMLELTRLVLYPTYFATHDEQIHTDTLRQIDETSRLFSLNPLLPTSAFYPGLEVITDGIHRFTGLSPFVSSWIVLILSRVIIALAIVGLIQLITRSSRAAAIGALIYICNPQQLFFNSQYSYQTLALPLAVFAAYAFLSRRRGSAYSLVLPLLATAAVTFTHHLTAMLLVGAFAVWWLIEVVLGRRSIERAEQREHPDSDERRRGLRVGHRVIQRRQDVIGLLVLWVSGAVMSVAAALNPGSPVLGYLYDIFNGFQQGFTGLAKGDETKPLFADSAGSGPAPWEQVLLVSSVLLIGVCMLIALVQAWLQFTVRRTPAFVLTLLALLYPIIPAGHLSVSTAEVGDRASGFVFVGLAMVMGVWFVLQRRRAWFGRTAAAVLTVVFLGSVVLGSGPTSRQLPGPYLISADARSIDSDNLAAAEWLAAEIPPETRVYADRVSGLLAASVGGQFTVRHLSTKVDASRLLLDPNLTAADYELIKKAGLSYLIVDTRLAQGLPHLDVYIETGEFEGRTRTGPVPAAALQKFSTVPGVSRIYDNGSLQIYDLRGLRDAG</sequence>
<keyword evidence="9" id="KW-1185">Reference proteome</keyword>
<organism evidence="8 9">
    <name type="scientific">Nakamurella alba</name>
    <dbReference type="NCBI Taxonomy" id="2665158"/>
    <lineage>
        <taxon>Bacteria</taxon>
        <taxon>Bacillati</taxon>
        <taxon>Actinomycetota</taxon>
        <taxon>Actinomycetes</taxon>
        <taxon>Nakamurellales</taxon>
        <taxon>Nakamurellaceae</taxon>
        <taxon>Nakamurella</taxon>
    </lineage>
</organism>
<dbReference type="Proteomes" id="UP000460221">
    <property type="component" value="Unassembled WGS sequence"/>
</dbReference>
<reference evidence="8 9" key="1">
    <citation type="submission" date="2019-11" db="EMBL/GenBank/DDBJ databases">
        <authorList>
            <person name="Jiang L.-Q."/>
        </authorList>
    </citation>
    <scope>NUCLEOTIDE SEQUENCE [LARGE SCALE GENOMIC DNA]</scope>
    <source>
        <strain evidence="8 9">YIM 132087</strain>
    </source>
</reference>
<gene>
    <name evidence="8" type="ORF">GIS00_07330</name>
</gene>
<protein>
    <recommendedName>
        <fullName evidence="10">Oligosaccharide flippase family protein</fullName>
    </recommendedName>
</protein>
<dbReference type="RefSeq" id="WP_154767538.1">
    <property type="nucleotide sequence ID" value="NZ_WLYK01000001.1"/>
</dbReference>
<keyword evidence="3 7" id="KW-0812">Transmembrane</keyword>
<feature type="transmembrane region" description="Helical" evidence="7">
    <location>
        <begin position="804"/>
        <end position="823"/>
    </location>
</feature>
<proteinExistence type="predicted"/>
<evidence type="ECO:0000313" key="9">
    <source>
        <dbReference type="Proteomes" id="UP000460221"/>
    </source>
</evidence>
<feature type="transmembrane region" description="Helical" evidence="7">
    <location>
        <begin position="379"/>
        <end position="402"/>
    </location>
</feature>
<feature type="transmembrane region" description="Helical" evidence="7">
    <location>
        <begin position="517"/>
        <end position="535"/>
    </location>
</feature>
<evidence type="ECO:0000256" key="7">
    <source>
        <dbReference type="SAM" id="Phobius"/>
    </source>
</evidence>
<evidence type="ECO:0000256" key="2">
    <source>
        <dbReference type="ARBA" id="ARBA00022475"/>
    </source>
</evidence>
<accession>A0A7K1FLJ5</accession>
<evidence type="ECO:0000256" key="6">
    <source>
        <dbReference type="SAM" id="MobiDB-lite"/>
    </source>
</evidence>
<feature type="transmembrane region" description="Helical" evidence="7">
    <location>
        <begin position="244"/>
        <end position="265"/>
    </location>
</feature>
<dbReference type="InterPro" id="IPR050833">
    <property type="entry name" value="Poly_Biosynth_Transport"/>
</dbReference>
<evidence type="ECO:0000313" key="8">
    <source>
        <dbReference type="EMBL" id="MTD13754.1"/>
    </source>
</evidence>
<feature type="transmembrane region" description="Helical" evidence="7">
    <location>
        <begin position="317"/>
        <end position="343"/>
    </location>
</feature>
<feature type="transmembrane region" description="Helical" evidence="7">
    <location>
        <begin position="931"/>
        <end position="949"/>
    </location>
</feature>
<name>A0A7K1FLJ5_9ACTN</name>
<feature type="transmembrane region" description="Helical" evidence="7">
    <location>
        <begin position="871"/>
        <end position="893"/>
    </location>
</feature>
<feature type="transmembrane region" description="Helical" evidence="7">
    <location>
        <begin position="19"/>
        <end position="46"/>
    </location>
</feature>
<feature type="transmembrane region" description="Helical" evidence="7">
    <location>
        <begin position="95"/>
        <end position="123"/>
    </location>
</feature>
<evidence type="ECO:0000256" key="1">
    <source>
        <dbReference type="ARBA" id="ARBA00004651"/>
    </source>
</evidence>
<keyword evidence="4 7" id="KW-1133">Transmembrane helix</keyword>
<dbReference type="GO" id="GO:0005886">
    <property type="term" value="C:plasma membrane"/>
    <property type="evidence" value="ECO:0007669"/>
    <property type="project" value="UniProtKB-SubCell"/>
</dbReference>
<feature type="transmembrane region" description="Helical" evidence="7">
    <location>
        <begin position="547"/>
        <end position="568"/>
    </location>
</feature>
<evidence type="ECO:0000256" key="3">
    <source>
        <dbReference type="ARBA" id="ARBA00022692"/>
    </source>
</evidence>
<feature type="transmembrane region" description="Helical" evidence="7">
    <location>
        <begin position="58"/>
        <end position="83"/>
    </location>
</feature>
<dbReference type="PANTHER" id="PTHR30250">
    <property type="entry name" value="PST FAMILY PREDICTED COLANIC ACID TRANSPORTER"/>
    <property type="match status" value="1"/>
</dbReference>
<feature type="transmembrane region" description="Helical" evidence="7">
    <location>
        <begin position="138"/>
        <end position="159"/>
    </location>
</feature>
<keyword evidence="5 7" id="KW-0472">Membrane</keyword>
<dbReference type="PANTHER" id="PTHR30250:SF11">
    <property type="entry name" value="O-ANTIGEN TRANSPORTER-RELATED"/>
    <property type="match status" value="1"/>
</dbReference>
<comment type="subcellular location">
    <subcellularLocation>
        <location evidence="1">Cell membrane</location>
        <topology evidence="1">Multi-pass membrane protein</topology>
    </subcellularLocation>
</comment>
<feature type="transmembrane region" description="Helical" evidence="7">
    <location>
        <begin position="900"/>
        <end position="919"/>
    </location>
</feature>
<comment type="caution">
    <text evidence="8">The sequence shown here is derived from an EMBL/GenBank/DDBJ whole genome shotgun (WGS) entry which is preliminary data.</text>
</comment>
<feature type="transmembrane region" description="Helical" evidence="7">
    <location>
        <begin position="730"/>
        <end position="746"/>
    </location>
</feature>
<feature type="transmembrane region" description="Helical" evidence="7">
    <location>
        <begin position="956"/>
        <end position="974"/>
    </location>
</feature>
<feature type="compositionally biased region" description="Basic and acidic residues" evidence="6">
    <location>
        <begin position="494"/>
        <end position="503"/>
    </location>
</feature>
<feature type="transmembrane region" description="Helical" evidence="7">
    <location>
        <begin position="752"/>
        <end position="769"/>
    </location>
</feature>
<feature type="transmembrane region" description="Helical" evidence="7">
    <location>
        <begin position="408"/>
        <end position="426"/>
    </location>
</feature>
<feature type="transmembrane region" description="Helical" evidence="7">
    <location>
        <begin position="707"/>
        <end position="723"/>
    </location>
</feature>
<feature type="transmembrane region" description="Helical" evidence="7">
    <location>
        <begin position="657"/>
        <end position="677"/>
    </location>
</feature>
<dbReference type="AlphaFoldDB" id="A0A7K1FLJ5"/>
<evidence type="ECO:0008006" key="10">
    <source>
        <dbReference type="Google" id="ProtNLM"/>
    </source>
</evidence>